<gene>
    <name evidence="1" type="ORF">ROSINTL182_08401</name>
</gene>
<evidence type="ECO:0000313" key="1">
    <source>
        <dbReference type="EMBL" id="EEU99702.1"/>
    </source>
</evidence>
<accession>C7GEP9</accession>
<dbReference type="Proteomes" id="UP000004828">
    <property type="component" value="Unassembled WGS sequence"/>
</dbReference>
<dbReference type="AlphaFoldDB" id="C7GEP9"/>
<proteinExistence type="predicted"/>
<protein>
    <submittedName>
        <fullName evidence="1">Uncharacterized protein</fullName>
    </submittedName>
</protein>
<dbReference type="HOGENOM" id="CLU_3239060_0_0_9"/>
<reference evidence="1 2" key="1">
    <citation type="submission" date="2009-08" db="EMBL/GenBank/DDBJ databases">
        <authorList>
            <person name="Weinstock G."/>
            <person name="Sodergren E."/>
            <person name="Clifton S."/>
            <person name="Fulton L."/>
            <person name="Fulton B."/>
            <person name="Courtney L."/>
            <person name="Fronick C."/>
            <person name="Harrison M."/>
            <person name="Strong C."/>
            <person name="Farmer C."/>
            <person name="Delahaunty K."/>
            <person name="Markovic C."/>
            <person name="Hall O."/>
            <person name="Minx P."/>
            <person name="Tomlinson C."/>
            <person name="Mitreva M."/>
            <person name="Nelson J."/>
            <person name="Hou S."/>
            <person name="Wollam A."/>
            <person name="Pepin K.H."/>
            <person name="Johnson M."/>
            <person name="Bhonagiri V."/>
            <person name="Nash W.E."/>
            <person name="Warren W."/>
            <person name="Chinwalla A."/>
            <person name="Mardis E.R."/>
            <person name="Wilson R.K."/>
        </authorList>
    </citation>
    <scope>NUCLEOTIDE SEQUENCE [LARGE SCALE GENOMIC DNA]</scope>
    <source>
        <strain evidence="1 2">L1-82</strain>
    </source>
</reference>
<name>C7GEP9_9FIRM</name>
<comment type="caution">
    <text evidence="1">The sequence shown here is derived from an EMBL/GenBank/DDBJ whole genome shotgun (WGS) entry which is preliminary data.</text>
</comment>
<organism evidence="1 2">
    <name type="scientific">Roseburia intestinalis L1-82</name>
    <dbReference type="NCBI Taxonomy" id="536231"/>
    <lineage>
        <taxon>Bacteria</taxon>
        <taxon>Bacillati</taxon>
        <taxon>Bacillota</taxon>
        <taxon>Clostridia</taxon>
        <taxon>Lachnospirales</taxon>
        <taxon>Lachnospiraceae</taxon>
        <taxon>Roseburia</taxon>
    </lineage>
</organism>
<evidence type="ECO:0000313" key="2">
    <source>
        <dbReference type="Proteomes" id="UP000004828"/>
    </source>
</evidence>
<sequence>MPIRFYYTGKPKNTSSHPQSSFMFHFHLLTIKIQKFTICSLDF</sequence>
<dbReference type="EMBL" id="ABYJ02000182">
    <property type="protein sequence ID" value="EEU99702.1"/>
    <property type="molecule type" value="Genomic_DNA"/>
</dbReference>